<evidence type="ECO:0000313" key="11">
    <source>
        <dbReference type="Proteomes" id="UP000027170"/>
    </source>
</evidence>
<evidence type="ECO:0000256" key="2">
    <source>
        <dbReference type="ARBA" id="ARBA00022475"/>
    </source>
</evidence>
<dbReference type="AlphaFoldDB" id="A0A066TUQ2"/>
<sequence>MNKINIILLLLVLASAFAVVTVQDRSRQFFIALDKAQKGENLLNEDFSRLKLAQARLSNHQLILDASARQGLHSPTLAETQMLAAPQAVK</sequence>
<keyword evidence="11" id="KW-1185">Reference proteome</keyword>
<comment type="subunit">
    <text evidence="8">Part of a complex composed of FtsB, FtsL and FtsQ.</text>
</comment>
<comment type="caution">
    <text evidence="10">The sequence shown here is derived from an EMBL/GenBank/DDBJ whole genome shotgun (WGS) entry which is preliminary data.</text>
</comment>
<keyword evidence="2 8" id="KW-1003">Cell membrane</keyword>
<dbReference type="RefSeq" id="WP_037404986.1">
    <property type="nucleotide sequence ID" value="NZ_JFZV01000001.1"/>
</dbReference>
<comment type="function">
    <text evidence="8">Essential cell division protein. May link together the upstream cell division proteins, which are predominantly cytoplasmic, with the downstream cell division proteins, which are predominantly periplasmic.</text>
</comment>
<evidence type="ECO:0000256" key="4">
    <source>
        <dbReference type="ARBA" id="ARBA00022692"/>
    </source>
</evidence>
<dbReference type="EMBL" id="JFZV01000001">
    <property type="protein sequence ID" value="KDN15718.1"/>
    <property type="molecule type" value="Genomic_DNA"/>
</dbReference>
<dbReference type="eggNOG" id="COG3116">
    <property type="taxonomic scope" value="Bacteria"/>
</dbReference>
<dbReference type="GO" id="GO:0005886">
    <property type="term" value="C:plasma membrane"/>
    <property type="evidence" value="ECO:0007669"/>
    <property type="project" value="UniProtKB-SubCell"/>
</dbReference>
<evidence type="ECO:0000256" key="1">
    <source>
        <dbReference type="ARBA" id="ARBA00004401"/>
    </source>
</evidence>
<keyword evidence="5 8" id="KW-1133">Transmembrane helix</keyword>
<keyword evidence="6 8" id="KW-0472">Membrane</keyword>
<keyword evidence="7 8" id="KW-0131">Cell cycle</keyword>
<dbReference type="Proteomes" id="UP000027170">
    <property type="component" value="Unassembled WGS sequence"/>
</dbReference>
<dbReference type="HAMAP" id="MF_00910">
    <property type="entry name" value="FtsL"/>
    <property type="match status" value="1"/>
</dbReference>
<evidence type="ECO:0000256" key="7">
    <source>
        <dbReference type="ARBA" id="ARBA00023306"/>
    </source>
</evidence>
<gene>
    <name evidence="8" type="primary">ftsL</name>
    <name evidence="10" type="ORF">SALWKB29_0137</name>
</gene>
<comment type="subcellular location">
    <subcellularLocation>
        <location evidence="8">Cell inner membrane</location>
        <topology evidence="8">Single-pass type II membrane protein</topology>
    </subcellularLocation>
    <subcellularLocation>
        <location evidence="1">Cell membrane</location>
        <topology evidence="1">Single-pass type II membrane protein</topology>
    </subcellularLocation>
    <text evidence="8">Localizes to the division septum where it forms a ring structure.</text>
</comment>
<evidence type="ECO:0000256" key="3">
    <source>
        <dbReference type="ARBA" id="ARBA00022618"/>
    </source>
</evidence>
<evidence type="ECO:0000256" key="6">
    <source>
        <dbReference type="ARBA" id="ARBA00023136"/>
    </source>
</evidence>
<name>A0A066TUQ2_9NEIS</name>
<evidence type="ECO:0000256" key="9">
    <source>
        <dbReference type="NCBIfam" id="TIGR02209"/>
    </source>
</evidence>
<proteinExistence type="inferred from homology"/>
<evidence type="ECO:0000313" key="10">
    <source>
        <dbReference type="EMBL" id="KDN15718.1"/>
    </source>
</evidence>
<evidence type="ECO:0000256" key="5">
    <source>
        <dbReference type="ARBA" id="ARBA00022989"/>
    </source>
</evidence>
<organism evidence="10 11">
    <name type="scientific">Snodgrassella communis</name>
    <dbReference type="NCBI Taxonomy" id="2946699"/>
    <lineage>
        <taxon>Bacteria</taxon>
        <taxon>Pseudomonadati</taxon>
        <taxon>Pseudomonadota</taxon>
        <taxon>Betaproteobacteria</taxon>
        <taxon>Neisseriales</taxon>
        <taxon>Neisseriaceae</taxon>
        <taxon>Snodgrassella</taxon>
    </lineage>
</organism>
<dbReference type="Pfam" id="PF04999">
    <property type="entry name" value="FtsL"/>
    <property type="match status" value="1"/>
</dbReference>
<dbReference type="GO" id="GO:0043093">
    <property type="term" value="P:FtsZ-dependent cytokinesis"/>
    <property type="evidence" value="ECO:0007669"/>
    <property type="project" value="UniProtKB-UniRule"/>
</dbReference>
<dbReference type="GO" id="GO:0032153">
    <property type="term" value="C:cell division site"/>
    <property type="evidence" value="ECO:0007669"/>
    <property type="project" value="UniProtKB-UniRule"/>
</dbReference>
<protein>
    <recommendedName>
        <fullName evidence="8 9">Cell division protein FtsL</fullName>
    </recommendedName>
</protein>
<accession>A0A066TUQ2</accession>
<keyword evidence="3 8" id="KW-0132">Cell division</keyword>
<comment type="similarity">
    <text evidence="8">Belongs to the FtsL family.</text>
</comment>
<dbReference type="NCBIfam" id="TIGR02209">
    <property type="entry name" value="ftsL_broad"/>
    <property type="match status" value="1"/>
</dbReference>
<dbReference type="InterPro" id="IPR011922">
    <property type="entry name" value="Cell_div_FtsL"/>
</dbReference>
<keyword evidence="8" id="KW-0997">Cell inner membrane</keyword>
<dbReference type="OrthoDB" id="8613384at2"/>
<keyword evidence="4 8" id="KW-0812">Transmembrane</keyword>
<evidence type="ECO:0000256" key="8">
    <source>
        <dbReference type="HAMAP-Rule" id="MF_00910"/>
    </source>
</evidence>
<reference evidence="10 11" key="1">
    <citation type="submission" date="2014-03" db="EMBL/GenBank/DDBJ databases">
        <title>The genomes of two eusocial bee gut symbionts.</title>
        <authorList>
            <person name="Kwong W.K."/>
            <person name="Engel P."/>
            <person name="Koch H."/>
            <person name="Moran N.A."/>
        </authorList>
    </citation>
    <scope>NUCLEOTIDE SEQUENCE [LARGE SCALE GENOMIC DNA]</scope>
    <source>
        <strain evidence="11">wkB29</strain>
    </source>
</reference>